<dbReference type="EC" id="2.7.13.3" evidence="2"/>
<dbReference type="InterPro" id="IPR001789">
    <property type="entry name" value="Sig_transdc_resp-reg_receiver"/>
</dbReference>
<feature type="domain" description="Histidine kinase" evidence="12">
    <location>
        <begin position="470"/>
        <end position="686"/>
    </location>
</feature>
<feature type="domain" description="PAC" evidence="15">
    <location>
        <begin position="405"/>
        <end position="457"/>
    </location>
</feature>
<dbReference type="SMART" id="SM00086">
    <property type="entry name" value="PAC"/>
    <property type="match status" value="2"/>
</dbReference>
<evidence type="ECO:0000256" key="11">
    <source>
        <dbReference type="SAM" id="Phobius"/>
    </source>
</evidence>
<evidence type="ECO:0000256" key="5">
    <source>
        <dbReference type="ARBA" id="ARBA00022741"/>
    </source>
</evidence>
<dbReference type="InterPro" id="IPR035965">
    <property type="entry name" value="PAS-like_dom_sf"/>
</dbReference>
<dbReference type="InterPro" id="IPR000014">
    <property type="entry name" value="PAS"/>
</dbReference>
<evidence type="ECO:0000313" key="16">
    <source>
        <dbReference type="EMBL" id="AGF76893.1"/>
    </source>
</evidence>
<comment type="catalytic activity">
    <reaction evidence="1">
        <text>ATP + protein L-histidine = ADP + protein N-phospho-L-histidine.</text>
        <dbReference type="EC" id="2.7.13.3"/>
    </reaction>
</comment>
<feature type="domain" description="PAC" evidence="15">
    <location>
        <begin position="276"/>
        <end position="326"/>
    </location>
</feature>
<gene>
    <name evidence="16" type="ordered locus">UWK_00308</name>
</gene>
<keyword evidence="11" id="KW-0472">Membrane</keyword>
<sequence length="827" mass="91673">MNNSLNPRKANMVFLVSIVVFFCLFVLFWEKKQLAKERSYLHETAEVTAGDLWRLDADGLVAYLKLAAEHQFHERLTVFTASKEIFLEVSGQEYGFIDRALETVGLIPLVTLDADVMHNGKIIGSIEAIHRHGTIYLYFYLILVAALILLVSRLYLHTVEARNILEVRVTERTRELVDMNQDLQQEIQERIRAEKALGESEERYREIYNAPSDAIIMHDAATGAILDVNRAAVELYGYSYDELLVQTIGSLSSGEPPYDMEHGAQRVGLAMTKGPQLFDWRVKKQNGDLLWVEVALRYTEFSDQKYVIAVVRDVSQRKAAEVALAAEKERLAVTLRSIGDGVITTDIEGVIILINKVAEDLTGWSCEEAAGKPLAEVFTILNEQTRQRCENPVTRVLASGEIIALANHTILISRDGSEYSIADSGAPIRDENSEVVGVVLVFRDVTAEREREAELAKGRKLESVGLLAGGIAHDFNNILTAIMGNINLALLFSNPEERAYALLQDAEKASLRAKDLTQQLLTFSKGGEPIKELATIKNIIEDSACFILRGSNVSCNFHCDNDLWPVEIDQGQVSQVIQNIIINADQAMPKGGEVNVYCSNVSCEQCGELPLPPRDYLRISIQDSGIGMAGSLLENIFDPYFTTKQEGSGLGLAVSHSIISKHGGYITVESEPGRGTTFTLYLPAERDKKLVVAVRQEDAGGMPGKAKIMIMDDDEMVRSVAEAMLNHFGYEVILARDGVEAISFYREALESDTPIDLVVMDLTIPGGMGGQEAVREIHKIDPQAKIIVSSGYSNDPIMANYRDHGFLGAMTKPFQLHDFKVTLQRVL</sequence>
<dbReference type="SMART" id="SM00091">
    <property type="entry name" value="PAS"/>
    <property type="match status" value="2"/>
</dbReference>
<evidence type="ECO:0000256" key="8">
    <source>
        <dbReference type="ARBA" id="ARBA00023012"/>
    </source>
</evidence>
<dbReference type="Proteomes" id="UP000011721">
    <property type="component" value="Chromosome"/>
</dbReference>
<keyword evidence="11" id="KW-1133">Transmembrane helix</keyword>
<dbReference type="CDD" id="cd00130">
    <property type="entry name" value="PAS"/>
    <property type="match status" value="2"/>
</dbReference>
<keyword evidence="4" id="KW-0808">Transferase</keyword>
<evidence type="ECO:0000256" key="1">
    <source>
        <dbReference type="ARBA" id="ARBA00000085"/>
    </source>
</evidence>
<dbReference type="OrthoDB" id="9813024at2"/>
<evidence type="ECO:0000256" key="2">
    <source>
        <dbReference type="ARBA" id="ARBA00012438"/>
    </source>
</evidence>
<dbReference type="PANTHER" id="PTHR43065">
    <property type="entry name" value="SENSOR HISTIDINE KINASE"/>
    <property type="match status" value="1"/>
</dbReference>
<dbReference type="GO" id="GO:0006355">
    <property type="term" value="P:regulation of DNA-templated transcription"/>
    <property type="evidence" value="ECO:0007669"/>
    <property type="project" value="InterPro"/>
</dbReference>
<dbReference type="eggNOG" id="COG4191">
    <property type="taxonomic scope" value="Bacteria"/>
</dbReference>
<dbReference type="SUPFAM" id="SSF55785">
    <property type="entry name" value="PYP-like sensor domain (PAS domain)"/>
    <property type="match status" value="2"/>
</dbReference>
<dbReference type="PROSITE" id="PS50112">
    <property type="entry name" value="PAS"/>
    <property type="match status" value="2"/>
</dbReference>
<dbReference type="Gene3D" id="3.40.50.2300">
    <property type="match status" value="1"/>
</dbReference>
<keyword evidence="17" id="KW-1185">Reference proteome</keyword>
<protein>
    <recommendedName>
        <fullName evidence="2">histidine kinase</fullName>
        <ecNumber evidence="2">2.7.13.3</ecNumber>
    </recommendedName>
</protein>
<dbReference type="InterPro" id="IPR003661">
    <property type="entry name" value="HisK_dim/P_dom"/>
</dbReference>
<dbReference type="InterPro" id="IPR001610">
    <property type="entry name" value="PAC"/>
</dbReference>
<dbReference type="PROSITE" id="PS50109">
    <property type="entry name" value="HIS_KIN"/>
    <property type="match status" value="1"/>
</dbReference>
<dbReference type="InterPro" id="IPR013656">
    <property type="entry name" value="PAS_4"/>
</dbReference>
<dbReference type="Pfam" id="PF00989">
    <property type="entry name" value="PAS"/>
    <property type="match status" value="1"/>
</dbReference>
<dbReference type="PANTHER" id="PTHR43065:SF42">
    <property type="entry name" value="TWO-COMPONENT SENSOR PPRA"/>
    <property type="match status" value="1"/>
</dbReference>
<keyword evidence="5" id="KW-0547">Nucleotide-binding</keyword>
<dbReference type="Pfam" id="PF02518">
    <property type="entry name" value="HATPase_c"/>
    <property type="match status" value="1"/>
</dbReference>
<keyword evidence="3 9" id="KW-0597">Phosphoprotein</keyword>
<feature type="domain" description="PAS" evidence="14">
    <location>
        <begin position="327"/>
        <end position="400"/>
    </location>
</feature>
<keyword evidence="6" id="KW-0418">Kinase</keyword>
<dbReference type="InterPro" id="IPR011006">
    <property type="entry name" value="CheY-like_superfamily"/>
</dbReference>
<dbReference type="InterPro" id="IPR036890">
    <property type="entry name" value="HATPase_C_sf"/>
</dbReference>
<evidence type="ECO:0000256" key="3">
    <source>
        <dbReference type="ARBA" id="ARBA00022553"/>
    </source>
</evidence>
<keyword evidence="11" id="KW-0812">Transmembrane</keyword>
<organism evidence="16 17">
    <name type="scientific">Desulfocapsa sulfexigens (strain DSM 10523 / SB164P1)</name>
    <dbReference type="NCBI Taxonomy" id="1167006"/>
    <lineage>
        <taxon>Bacteria</taxon>
        <taxon>Pseudomonadati</taxon>
        <taxon>Thermodesulfobacteriota</taxon>
        <taxon>Desulfobulbia</taxon>
        <taxon>Desulfobulbales</taxon>
        <taxon>Desulfocapsaceae</taxon>
        <taxon>Desulfocapsa</taxon>
    </lineage>
</organism>
<dbReference type="InterPro" id="IPR013767">
    <property type="entry name" value="PAS_fold"/>
</dbReference>
<dbReference type="HOGENOM" id="CLU_000445_114_51_7"/>
<accession>M1P054</accession>
<dbReference type="EMBL" id="CP003985">
    <property type="protein sequence ID" value="AGF76893.1"/>
    <property type="molecule type" value="Genomic_DNA"/>
</dbReference>
<reference evidence="17" key="1">
    <citation type="journal article" date="2013" name="Stand. Genomic Sci.">
        <title>Complete genome sequence of Desulfocapsa sulfexigens, a marine deltaproteobacterium specialized in disproportionating inorganic sulfur compounds.</title>
        <authorList>
            <person name="Finster K.W."/>
            <person name="Kjeldsen K.U."/>
            <person name="Kube M."/>
            <person name="Reinhardt R."/>
            <person name="Mussmann M."/>
            <person name="Amann R."/>
            <person name="Schreiber L."/>
        </authorList>
    </citation>
    <scope>NUCLEOTIDE SEQUENCE [LARGE SCALE GENOMIC DNA]</scope>
    <source>
        <strain evidence="17">DSM 10523 / SB164P1</strain>
    </source>
</reference>
<keyword evidence="7" id="KW-0067">ATP-binding</keyword>
<dbReference type="Gene3D" id="3.30.565.10">
    <property type="entry name" value="Histidine kinase-like ATPase, C-terminal domain"/>
    <property type="match status" value="1"/>
</dbReference>
<dbReference type="SMART" id="SM00388">
    <property type="entry name" value="HisKA"/>
    <property type="match status" value="1"/>
</dbReference>
<dbReference type="InterPro" id="IPR000700">
    <property type="entry name" value="PAS-assoc_C"/>
</dbReference>
<evidence type="ECO:0000256" key="10">
    <source>
        <dbReference type="SAM" id="Coils"/>
    </source>
</evidence>
<proteinExistence type="predicted"/>
<evidence type="ECO:0000313" key="17">
    <source>
        <dbReference type="Proteomes" id="UP000011721"/>
    </source>
</evidence>
<feature type="transmembrane region" description="Helical" evidence="11">
    <location>
        <begin position="12"/>
        <end position="29"/>
    </location>
</feature>
<dbReference type="eggNOG" id="COG0784">
    <property type="taxonomic scope" value="Bacteria"/>
</dbReference>
<dbReference type="InterPro" id="IPR004358">
    <property type="entry name" value="Sig_transdc_His_kin-like_C"/>
</dbReference>
<evidence type="ECO:0000259" key="13">
    <source>
        <dbReference type="PROSITE" id="PS50110"/>
    </source>
</evidence>
<dbReference type="GO" id="GO:0005524">
    <property type="term" value="F:ATP binding"/>
    <property type="evidence" value="ECO:0007669"/>
    <property type="project" value="UniProtKB-KW"/>
</dbReference>
<evidence type="ECO:0000259" key="15">
    <source>
        <dbReference type="PROSITE" id="PS50113"/>
    </source>
</evidence>
<dbReference type="CDD" id="cd00082">
    <property type="entry name" value="HisKA"/>
    <property type="match status" value="1"/>
</dbReference>
<dbReference type="InterPro" id="IPR036097">
    <property type="entry name" value="HisK_dim/P_sf"/>
</dbReference>
<evidence type="ECO:0000259" key="14">
    <source>
        <dbReference type="PROSITE" id="PS50112"/>
    </source>
</evidence>
<dbReference type="Pfam" id="PF08448">
    <property type="entry name" value="PAS_4"/>
    <property type="match status" value="1"/>
</dbReference>
<evidence type="ECO:0000256" key="6">
    <source>
        <dbReference type="ARBA" id="ARBA00022777"/>
    </source>
</evidence>
<dbReference type="AlphaFoldDB" id="M1P054"/>
<dbReference type="InterPro" id="IPR003594">
    <property type="entry name" value="HATPase_dom"/>
</dbReference>
<dbReference type="SUPFAM" id="SSF55874">
    <property type="entry name" value="ATPase domain of HSP90 chaperone/DNA topoisomerase II/histidine kinase"/>
    <property type="match status" value="1"/>
</dbReference>
<keyword evidence="10" id="KW-0175">Coiled coil</keyword>
<dbReference type="SUPFAM" id="SSF52172">
    <property type="entry name" value="CheY-like"/>
    <property type="match status" value="1"/>
</dbReference>
<feature type="coiled-coil region" evidence="10">
    <location>
        <begin position="176"/>
        <end position="203"/>
    </location>
</feature>
<dbReference type="SUPFAM" id="SSF47384">
    <property type="entry name" value="Homodimeric domain of signal transducing histidine kinase"/>
    <property type="match status" value="1"/>
</dbReference>
<dbReference type="KEGG" id="dsf:UWK_00308"/>
<evidence type="ECO:0000256" key="7">
    <source>
        <dbReference type="ARBA" id="ARBA00022840"/>
    </source>
</evidence>
<dbReference type="PRINTS" id="PR00344">
    <property type="entry name" value="BCTRLSENSOR"/>
</dbReference>
<feature type="domain" description="Response regulatory" evidence="13">
    <location>
        <begin position="707"/>
        <end position="827"/>
    </location>
</feature>
<evidence type="ECO:0000259" key="12">
    <source>
        <dbReference type="PROSITE" id="PS50109"/>
    </source>
</evidence>
<dbReference type="Gene3D" id="3.30.450.20">
    <property type="entry name" value="PAS domain"/>
    <property type="match status" value="2"/>
</dbReference>
<dbReference type="SMART" id="SM00448">
    <property type="entry name" value="REC"/>
    <property type="match status" value="1"/>
</dbReference>
<name>M1P054_DESSD</name>
<dbReference type="Pfam" id="PF00512">
    <property type="entry name" value="HisKA"/>
    <property type="match status" value="1"/>
</dbReference>
<dbReference type="STRING" id="1167006.UWK_00308"/>
<feature type="domain" description="PAS" evidence="14">
    <location>
        <begin position="200"/>
        <end position="244"/>
    </location>
</feature>
<dbReference type="GO" id="GO:0000155">
    <property type="term" value="F:phosphorelay sensor kinase activity"/>
    <property type="evidence" value="ECO:0007669"/>
    <property type="project" value="InterPro"/>
</dbReference>
<dbReference type="eggNOG" id="COG5002">
    <property type="taxonomic scope" value="Bacteria"/>
</dbReference>
<dbReference type="InterPro" id="IPR005467">
    <property type="entry name" value="His_kinase_dom"/>
</dbReference>
<feature type="modified residue" description="4-aspartylphosphate" evidence="9">
    <location>
        <position position="761"/>
    </location>
</feature>
<dbReference type="Pfam" id="PF00072">
    <property type="entry name" value="Response_reg"/>
    <property type="match status" value="1"/>
</dbReference>
<dbReference type="Gene3D" id="1.10.287.130">
    <property type="match status" value="1"/>
</dbReference>
<evidence type="ECO:0000256" key="9">
    <source>
        <dbReference type="PROSITE-ProRule" id="PRU00169"/>
    </source>
</evidence>
<feature type="transmembrane region" description="Helical" evidence="11">
    <location>
        <begin position="135"/>
        <end position="156"/>
    </location>
</feature>
<dbReference type="PROSITE" id="PS50110">
    <property type="entry name" value="RESPONSE_REGULATORY"/>
    <property type="match status" value="1"/>
</dbReference>
<dbReference type="NCBIfam" id="TIGR00229">
    <property type="entry name" value="sensory_box"/>
    <property type="match status" value="2"/>
</dbReference>
<evidence type="ECO:0000256" key="4">
    <source>
        <dbReference type="ARBA" id="ARBA00022679"/>
    </source>
</evidence>
<dbReference type="SMART" id="SM00387">
    <property type="entry name" value="HATPase_c"/>
    <property type="match status" value="1"/>
</dbReference>
<keyword evidence="8" id="KW-0902">Two-component regulatory system</keyword>
<dbReference type="PROSITE" id="PS50113">
    <property type="entry name" value="PAC"/>
    <property type="match status" value="2"/>
</dbReference>